<keyword evidence="6" id="KW-0227">DNA damage</keyword>
<dbReference type="STRING" id="409849.ENSPMGP00000023519"/>
<evidence type="ECO:0000313" key="18">
    <source>
        <dbReference type="Proteomes" id="UP000261520"/>
    </source>
</evidence>
<keyword evidence="3" id="KW-0158">Chromosome</keyword>
<dbReference type="PROSITE" id="PS00518">
    <property type="entry name" value="ZF_RING_1"/>
    <property type="match status" value="1"/>
</dbReference>
<protein>
    <recommendedName>
        <fullName evidence="12">RING-type E3 ubiquitin transferase BRCA1</fullName>
    </recommendedName>
</protein>
<evidence type="ECO:0000259" key="15">
    <source>
        <dbReference type="PROSITE" id="PS50089"/>
    </source>
</evidence>
<dbReference type="GO" id="GO:0043009">
    <property type="term" value="P:chordate embryonic development"/>
    <property type="evidence" value="ECO:0007669"/>
    <property type="project" value="TreeGrafter"/>
</dbReference>
<evidence type="ECO:0000256" key="7">
    <source>
        <dbReference type="ARBA" id="ARBA00022771"/>
    </source>
</evidence>
<dbReference type="SMART" id="SM00184">
    <property type="entry name" value="RING"/>
    <property type="match status" value="1"/>
</dbReference>
<evidence type="ECO:0000256" key="8">
    <source>
        <dbReference type="ARBA" id="ARBA00022833"/>
    </source>
</evidence>
<keyword evidence="4" id="KW-0479">Metal-binding</keyword>
<evidence type="ECO:0000256" key="5">
    <source>
        <dbReference type="ARBA" id="ARBA00022737"/>
    </source>
</evidence>
<dbReference type="InterPro" id="IPR013083">
    <property type="entry name" value="Znf_RING/FYVE/PHD"/>
</dbReference>
<dbReference type="InterPro" id="IPR001841">
    <property type="entry name" value="Znf_RING"/>
</dbReference>
<evidence type="ECO:0000256" key="12">
    <source>
        <dbReference type="ARBA" id="ARBA00031556"/>
    </source>
</evidence>
<proteinExistence type="predicted"/>
<dbReference type="InterPro" id="IPR001357">
    <property type="entry name" value="BRCT_dom"/>
</dbReference>
<dbReference type="SUPFAM" id="SSF52113">
    <property type="entry name" value="BRCT domain"/>
    <property type="match status" value="1"/>
</dbReference>
<accession>A0A3B4B4K2</accession>
<dbReference type="Ensembl" id="ENSPMGT00000025055.1">
    <property type="protein sequence ID" value="ENSPMGP00000023519.1"/>
    <property type="gene ID" value="ENSPMGG00000019017.1"/>
</dbReference>
<feature type="region of interest" description="Disordered" evidence="14">
    <location>
        <begin position="173"/>
        <end position="207"/>
    </location>
</feature>
<dbReference type="SUPFAM" id="SSF57850">
    <property type="entry name" value="RING/U-box"/>
    <property type="match status" value="1"/>
</dbReference>
<dbReference type="Gene3D" id="3.40.50.10190">
    <property type="entry name" value="BRCT domain"/>
    <property type="match status" value="1"/>
</dbReference>
<dbReference type="GO" id="GO:0045944">
    <property type="term" value="P:positive regulation of transcription by RNA polymerase II"/>
    <property type="evidence" value="ECO:0007669"/>
    <property type="project" value="TreeGrafter"/>
</dbReference>
<dbReference type="InterPro" id="IPR017907">
    <property type="entry name" value="Znf_RING_CS"/>
</dbReference>
<evidence type="ECO:0000256" key="6">
    <source>
        <dbReference type="ARBA" id="ARBA00022763"/>
    </source>
</evidence>
<feature type="domain" description="RING-type" evidence="15">
    <location>
        <begin position="25"/>
        <end position="67"/>
    </location>
</feature>
<keyword evidence="10" id="KW-0539">Nucleus</keyword>
<dbReference type="GO" id="GO:0070531">
    <property type="term" value="C:BRCA1-A complex"/>
    <property type="evidence" value="ECO:0007669"/>
    <property type="project" value="TreeGrafter"/>
</dbReference>
<comment type="subcellular location">
    <subcellularLocation>
        <location evidence="2">Chromosome</location>
    </subcellularLocation>
    <subcellularLocation>
        <location evidence="1">Nucleus</location>
    </subcellularLocation>
</comment>
<evidence type="ECO:0000256" key="4">
    <source>
        <dbReference type="ARBA" id="ARBA00022723"/>
    </source>
</evidence>
<dbReference type="PROSITE" id="PS50172">
    <property type="entry name" value="BRCT"/>
    <property type="match status" value="1"/>
</dbReference>
<keyword evidence="7 13" id="KW-0863">Zinc-finger</keyword>
<evidence type="ECO:0000259" key="16">
    <source>
        <dbReference type="PROSITE" id="PS50172"/>
    </source>
</evidence>
<dbReference type="GO" id="GO:0004842">
    <property type="term" value="F:ubiquitin-protein transferase activity"/>
    <property type="evidence" value="ECO:0007669"/>
    <property type="project" value="TreeGrafter"/>
</dbReference>
<feature type="domain" description="BRCT" evidence="16">
    <location>
        <begin position="347"/>
        <end position="392"/>
    </location>
</feature>
<keyword evidence="5" id="KW-0677">Repeat</keyword>
<keyword evidence="8" id="KW-0862">Zinc</keyword>
<dbReference type="PANTHER" id="PTHR13763">
    <property type="entry name" value="BREAST CANCER TYPE 1 SUSCEPTIBILITY PROTEIN BRCA1"/>
    <property type="match status" value="1"/>
</dbReference>
<dbReference type="GO" id="GO:0008270">
    <property type="term" value="F:zinc ion binding"/>
    <property type="evidence" value="ECO:0007669"/>
    <property type="project" value="UniProtKB-KW"/>
</dbReference>
<reference evidence="17" key="2">
    <citation type="submission" date="2025-09" db="UniProtKB">
        <authorList>
            <consortium name="Ensembl"/>
        </authorList>
    </citation>
    <scope>IDENTIFICATION</scope>
</reference>
<name>A0A3B4B4K2_9GOBI</name>
<evidence type="ECO:0000313" key="17">
    <source>
        <dbReference type="Ensembl" id="ENSPMGP00000023519.1"/>
    </source>
</evidence>
<dbReference type="InterPro" id="IPR018957">
    <property type="entry name" value="Znf_C3HC4_RING-type"/>
</dbReference>
<dbReference type="CDD" id="cd16498">
    <property type="entry name" value="RING-HC_BRCA1"/>
    <property type="match status" value="1"/>
</dbReference>
<dbReference type="GO" id="GO:0007095">
    <property type="term" value="P:mitotic G2 DNA damage checkpoint signaling"/>
    <property type="evidence" value="ECO:0007669"/>
    <property type="project" value="TreeGrafter"/>
</dbReference>
<evidence type="ECO:0000256" key="3">
    <source>
        <dbReference type="ARBA" id="ARBA00022454"/>
    </source>
</evidence>
<evidence type="ECO:0000256" key="13">
    <source>
        <dbReference type="PROSITE-ProRule" id="PRU00175"/>
    </source>
</evidence>
<dbReference type="PANTHER" id="PTHR13763:SF0">
    <property type="entry name" value="BREAST CANCER TYPE 1 SUSCEPTIBILITY PROTEIN"/>
    <property type="match status" value="1"/>
</dbReference>
<dbReference type="AlphaFoldDB" id="A0A3B4B4K2"/>
<feature type="compositionally biased region" description="Acidic residues" evidence="14">
    <location>
        <begin position="173"/>
        <end position="185"/>
    </location>
</feature>
<keyword evidence="11" id="KW-0131">Cell cycle</keyword>
<evidence type="ECO:0000256" key="11">
    <source>
        <dbReference type="ARBA" id="ARBA00023306"/>
    </source>
</evidence>
<evidence type="ECO:0000256" key="14">
    <source>
        <dbReference type="SAM" id="MobiDB-lite"/>
    </source>
</evidence>
<dbReference type="GO" id="GO:0031436">
    <property type="term" value="C:BRCA1-BARD1 complex"/>
    <property type="evidence" value="ECO:0007669"/>
    <property type="project" value="TreeGrafter"/>
</dbReference>
<evidence type="ECO:0000256" key="10">
    <source>
        <dbReference type="ARBA" id="ARBA00023242"/>
    </source>
</evidence>
<keyword evidence="9" id="KW-0234">DNA repair</keyword>
<reference evidence="17" key="1">
    <citation type="submission" date="2025-08" db="UniProtKB">
        <authorList>
            <consortium name="Ensembl"/>
        </authorList>
    </citation>
    <scope>IDENTIFICATION</scope>
</reference>
<dbReference type="InterPro" id="IPR031099">
    <property type="entry name" value="BRCA1-associated"/>
</dbReference>
<dbReference type="PROSITE" id="PS50089">
    <property type="entry name" value="ZF_RING_2"/>
    <property type="match status" value="1"/>
</dbReference>
<evidence type="ECO:0000256" key="1">
    <source>
        <dbReference type="ARBA" id="ARBA00004123"/>
    </source>
</evidence>
<organism evidence="17 18">
    <name type="scientific">Periophthalmus magnuspinnatus</name>
    <dbReference type="NCBI Taxonomy" id="409849"/>
    <lineage>
        <taxon>Eukaryota</taxon>
        <taxon>Metazoa</taxon>
        <taxon>Chordata</taxon>
        <taxon>Craniata</taxon>
        <taxon>Vertebrata</taxon>
        <taxon>Euteleostomi</taxon>
        <taxon>Actinopterygii</taxon>
        <taxon>Neopterygii</taxon>
        <taxon>Teleostei</taxon>
        <taxon>Neoteleostei</taxon>
        <taxon>Acanthomorphata</taxon>
        <taxon>Gobiaria</taxon>
        <taxon>Gobiiformes</taxon>
        <taxon>Gobioidei</taxon>
        <taxon>Gobiidae</taxon>
        <taxon>Oxudercinae</taxon>
        <taxon>Periophthalmus</taxon>
    </lineage>
</organism>
<dbReference type="GO" id="GO:0005694">
    <property type="term" value="C:chromosome"/>
    <property type="evidence" value="ECO:0007669"/>
    <property type="project" value="UniProtKB-SubCell"/>
</dbReference>
<evidence type="ECO:0000256" key="2">
    <source>
        <dbReference type="ARBA" id="ARBA00004286"/>
    </source>
</evidence>
<dbReference type="Pfam" id="PF00097">
    <property type="entry name" value="zf-C3HC4"/>
    <property type="match status" value="1"/>
</dbReference>
<keyword evidence="18" id="KW-1185">Reference proteome</keyword>
<dbReference type="Gene3D" id="3.30.40.10">
    <property type="entry name" value="Zinc/RING finger domain, C3HC4 (zinc finger)"/>
    <property type="match status" value="1"/>
</dbReference>
<dbReference type="GO" id="GO:0000724">
    <property type="term" value="P:double-strand break repair via homologous recombination"/>
    <property type="evidence" value="ECO:0007669"/>
    <property type="project" value="TreeGrafter"/>
</dbReference>
<sequence length="465" mass="52268">MKRHESPKAADVKKGISVLWETLQCPICLELMTAPVSTKCDHQFCKFCMMKLLDNSKQNRANCPVCKARVTRRSLQESPGFQKLVAGLQDMIQAYEYDTGTNCKCIYIYVVYMGLDSGLGGPPAASEKKLSVTTDILELISTENQASENAQPTNKTRVLIKSSDLPPLILEEENAENNEEHDDGEQPLKKSRKKGKTCSGPDKILKQRQKKGVEKVREWLMNVPNKEDIELGKLDKETQYLDDSDSFSSSSTIDLKEHNYESFLNEKGGVTKALEDQVFGAIYKRGKKRNGKEISPPPDILTHLHSNSAIQQQEIRAINKSDTKKEPELVDLADDNSEIFKEAVPMDTELLVCERTLKYFLGIAGRKWVVSFQWISECFKQKKLLDESIFEVKGDVVNGHNHQGPMRARTTDDDNVGFGFGSLFLRSQYEWMVELCGATVVKDPSVLDGKQVTAKNRGPYLAPGF</sequence>
<dbReference type="InterPro" id="IPR036420">
    <property type="entry name" value="BRCT_dom_sf"/>
</dbReference>
<dbReference type="Proteomes" id="UP000261520">
    <property type="component" value="Unplaced"/>
</dbReference>
<evidence type="ECO:0000256" key="9">
    <source>
        <dbReference type="ARBA" id="ARBA00023204"/>
    </source>
</evidence>